<evidence type="ECO:0000256" key="1">
    <source>
        <dbReference type="ARBA" id="ARBA00022723"/>
    </source>
</evidence>
<evidence type="ECO:0000259" key="5">
    <source>
        <dbReference type="PROSITE" id="PS50023"/>
    </source>
</evidence>
<protein>
    <recommendedName>
        <fullName evidence="5">LIM zinc-binding domain-containing protein</fullName>
    </recommendedName>
</protein>
<dbReference type="InterPro" id="IPR011989">
    <property type="entry name" value="ARM-like"/>
</dbReference>
<keyword evidence="7" id="KW-1185">Reference proteome</keyword>
<evidence type="ECO:0000256" key="2">
    <source>
        <dbReference type="ARBA" id="ARBA00022833"/>
    </source>
</evidence>
<dbReference type="Gene3D" id="1.25.10.10">
    <property type="entry name" value="Leucine-rich Repeat Variant"/>
    <property type="match status" value="1"/>
</dbReference>
<dbReference type="CDD" id="cd09440">
    <property type="entry name" value="LIM1_SF3"/>
    <property type="match status" value="1"/>
</dbReference>
<dbReference type="AlphaFoldDB" id="A0A9Q1KIB6"/>
<organism evidence="6 7">
    <name type="scientific">Carnegiea gigantea</name>
    <dbReference type="NCBI Taxonomy" id="171969"/>
    <lineage>
        <taxon>Eukaryota</taxon>
        <taxon>Viridiplantae</taxon>
        <taxon>Streptophyta</taxon>
        <taxon>Embryophyta</taxon>
        <taxon>Tracheophyta</taxon>
        <taxon>Spermatophyta</taxon>
        <taxon>Magnoliopsida</taxon>
        <taxon>eudicotyledons</taxon>
        <taxon>Gunneridae</taxon>
        <taxon>Pentapetalae</taxon>
        <taxon>Caryophyllales</taxon>
        <taxon>Cactineae</taxon>
        <taxon>Cactaceae</taxon>
        <taxon>Cactoideae</taxon>
        <taxon>Echinocereeae</taxon>
        <taxon>Carnegiea</taxon>
    </lineage>
</organism>
<gene>
    <name evidence="6" type="ORF">Cgig2_032697</name>
</gene>
<dbReference type="InterPro" id="IPR001781">
    <property type="entry name" value="Znf_LIM"/>
</dbReference>
<dbReference type="GO" id="GO:0051015">
    <property type="term" value="F:actin filament binding"/>
    <property type="evidence" value="ECO:0007669"/>
    <property type="project" value="UniProtKB-ARBA"/>
</dbReference>
<proteinExistence type="predicted"/>
<dbReference type="PANTHER" id="PTHR14873:SF1">
    <property type="entry name" value="OS06G0694100 PROTEIN"/>
    <property type="match status" value="1"/>
</dbReference>
<comment type="caution">
    <text evidence="6">The sequence shown here is derived from an EMBL/GenBank/DDBJ whole genome shotgun (WGS) entry which is preliminary data.</text>
</comment>
<evidence type="ECO:0000256" key="3">
    <source>
        <dbReference type="ARBA" id="ARBA00023038"/>
    </source>
</evidence>
<dbReference type="Proteomes" id="UP001153076">
    <property type="component" value="Unassembled WGS sequence"/>
</dbReference>
<evidence type="ECO:0000256" key="4">
    <source>
        <dbReference type="PROSITE-ProRule" id="PRU00125"/>
    </source>
</evidence>
<dbReference type="FunFam" id="2.10.110.10:FF:000002">
    <property type="entry name" value="LIM domain and actin-binding 1"/>
    <property type="match status" value="2"/>
</dbReference>
<dbReference type="SUPFAM" id="SSF57716">
    <property type="entry name" value="Glucocorticoid receptor-like (DNA-binding domain)"/>
    <property type="match status" value="4"/>
</dbReference>
<reference evidence="6" key="1">
    <citation type="submission" date="2022-04" db="EMBL/GenBank/DDBJ databases">
        <title>Carnegiea gigantea Genome sequencing and assembly v2.</title>
        <authorList>
            <person name="Copetti D."/>
            <person name="Sanderson M.J."/>
            <person name="Burquez A."/>
            <person name="Wojciechowski M.F."/>
        </authorList>
    </citation>
    <scope>NUCLEOTIDE SEQUENCE</scope>
    <source>
        <strain evidence="6">SGP5-SGP5p</strain>
        <tissue evidence="6">Aerial part</tissue>
    </source>
</reference>
<evidence type="ECO:0000313" key="6">
    <source>
        <dbReference type="EMBL" id="KAJ8443873.1"/>
    </source>
</evidence>
<keyword evidence="3 4" id="KW-0440">LIM domain</keyword>
<dbReference type="CDD" id="cd09441">
    <property type="entry name" value="LIM2_SF3"/>
    <property type="match status" value="1"/>
</dbReference>
<dbReference type="Pfam" id="PF00412">
    <property type="entry name" value="LIM"/>
    <property type="match status" value="2"/>
</dbReference>
<feature type="domain" description="LIM zinc-binding" evidence="5">
    <location>
        <begin position="435"/>
        <end position="495"/>
    </location>
</feature>
<dbReference type="GO" id="GO:0051017">
    <property type="term" value="P:actin filament bundle assembly"/>
    <property type="evidence" value="ECO:0007669"/>
    <property type="project" value="UniProtKB-ARBA"/>
</dbReference>
<keyword evidence="1 4" id="KW-0479">Metal-binding</keyword>
<dbReference type="Gene3D" id="2.10.110.10">
    <property type="entry name" value="Cysteine Rich Protein"/>
    <property type="match status" value="2"/>
</dbReference>
<dbReference type="PROSITE" id="PS50023">
    <property type="entry name" value="LIM_DOMAIN_2"/>
    <property type="match status" value="2"/>
</dbReference>
<feature type="domain" description="LIM zinc-binding" evidence="5">
    <location>
        <begin position="537"/>
        <end position="597"/>
    </location>
</feature>
<dbReference type="InterPro" id="IPR016024">
    <property type="entry name" value="ARM-type_fold"/>
</dbReference>
<name>A0A9Q1KIB6_9CARY</name>
<dbReference type="PANTHER" id="PTHR14873">
    <property type="entry name" value="OS06G0694100 PROTEIN"/>
    <property type="match status" value="1"/>
</dbReference>
<dbReference type="PROSITE" id="PS00478">
    <property type="entry name" value="LIM_DOMAIN_1"/>
    <property type="match status" value="1"/>
</dbReference>
<dbReference type="SUPFAM" id="SSF48371">
    <property type="entry name" value="ARM repeat"/>
    <property type="match status" value="1"/>
</dbReference>
<keyword evidence="2 4" id="KW-0862">Zinc</keyword>
<accession>A0A9Q1KIB6</accession>
<evidence type="ECO:0000313" key="7">
    <source>
        <dbReference type="Proteomes" id="UP001153076"/>
    </source>
</evidence>
<sequence length="628" mass="71013">MHESSQLIHKFHRLSQPLRELLHRTSYDPPESHDVSVKSLLESLLPSKISDDRDLRSQIRDFSLCCALLSSANASTSIYISWIPKELSTSADSAFRALSELIYRDSGWEEKNLVIELIPEVLPLLKDTIKQSSVDGSEEGDEISAASARAPLAYAIVAAYQLRWFVTQVEKPHLGNMCALVVPCALTALDHWSPEVKGQGMISFIHLAKNVNATELGCYGDVILDACCHNIVSSDEIWHLAVEMSVLLVTSLQRSNPRSPWFERMLNEMLGHLERQPRNQERRVAWLKLIEPLFYCIGLVLLAHFRPLFPLFFQWMHADDDETVLLVLERILAVVKLTWIRRSPYMTRLVDELAILYKEAATRTAREEIRTCIRQILVLLQQCKGLQFEATWAKYKDDPNLEPLAQSVAGNVTTIWEEKRQKGGGETMSFLGTQQKCKVCDKTVYLMDRLSADGVAYHKSCFKCNHCKSRLQLHSYSSMEGVLYCKPHFEQLFKESGSFNKNFQSPTIKLAERSPELKPELTRSPSKAAGMFSGTQEKCSTCSKTVYPLEKVTVEGQFYHKSCFKCSHGGCSITPSNYAALDGVLYCKHHFSQLFREKGSYAHIMRSASIKREAAPVPEVVEAPAPEA</sequence>
<dbReference type="OrthoDB" id="753785at2759"/>
<dbReference type="SMART" id="SM00132">
    <property type="entry name" value="LIM"/>
    <property type="match status" value="2"/>
</dbReference>
<dbReference type="GO" id="GO:0046872">
    <property type="term" value="F:metal ion binding"/>
    <property type="evidence" value="ECO:0007669"/>
    <property type="project" value="UniProtKB-KW"/>
</dbReference>
<dbReference type="EMBL" id="JAKOGI010000110">
    <property type="protein sequence ID" value="KAJ8443873.1"/>
    <property type="molecule type" value="Genomic_DNA"/>
</dbReference>